<comment type="subcellular location">
    <subcellularLocation>
        <location evidence="1">Membrane</location>
        <topology evidence="1">Multi-pass membrane protein</topology>
    </subcellularLocation>
</comment>
<organism evidence="7 8">
    <name type="scientific">Bacteroides mediterraneensis</name>
    <dbReference type="NCBI Taxonomy" id="1841856"/>
    <lineage>
        <taxon>Bacteria</taxon>
        <taxon>Pseudomonadati</taxon>
        <taxon>Bacteroidota</taxon>
        <taxon>Bacteroidia</taxon>
        <taxon>Bacteroidales</taxon>
        <taxon>Bacteroidaceae</taxon>
        <taxon>Bacteroides</taxon>
    </lineage>
</organism>
<evidence type="ECO:0000259" key="6">
    <source>
        <dbReference type="Pfam" id="PF07291"/>
    </source>
</evidence>
<evidence type="ECO:0000313" key="7">
    <source>
        <dbReference type="EMBL" id="MBM6758520.1"/>
    </source>
</evidence>
<feature type="domain" description="Methylamine utilisation protein MauE" evidence="6">
    <location>
        <begin position="15"/>
        <end position="142"/>
    </location>
</feature>
<dbReference type="Pfam" id="PF07291">
    <property type="entry name" value="MauE"/>
    <property type="match status" value="1"/>
</dbReference>
<name>A0ABS2EW77_9BACE</name>
<comment type="caution">
    <text evidence="7">The sequence shown here is derived from an EMBL/GenBank/DDBJ whole genome shotgun (WGS) entry which is preliminary data.</text>
</comment>
<dbReference type="RefSeq" id="WP_204475702.1">
    <property type="nucleotide sequence ID" value="NZ_JACJJW010000016.1"/>
</dbReference>
<keyword evidence="8" id="KW-1185">Reference proteome</keyword>
<evidence type="ECO:0000256" key="2">
    <source>
        <dbReference type="ARBA" id="ARBA00022692"/>
    </source>
</evidence>
<feature type="transmembrane region" description="Helical" evidence="5">
    <location>
        <begin position="60"/>
        <end position="81"/>
    </location>
</feature>
<evidence type="ECO:0000256" key="4">
    <source>
        <dbReference type="ARBA" id="ARBA00023136"/>
    </source>
</evidence>
<reference evidence="7 8" key="1">
    <citation type="journal article" date="2021" name="Sci. Rep.">
        <title>The distribution of antibiotic resistance genes in chicken gut microbiota commensals.</title>
        <authorList>
            <person name="Juricova H."/>
            <person name="Matiasovicova J."/>
            <person name="Kubasova T."/>
            <person name="Cejkova D."/>
            <person name="Rychlik I."/>
        </authorList>
    </citation>
    <scope>NUCLEOTIDE SEQUENCE [LARGE SCALE GENOMIC DNA]</scope>
    <source>
        <strain evidence="7 8">An801</strain>
    </source>
</reference>
<evidence type="ECO:0000256" key="5">
    <source>
        <dbReference type="SAM" id="Phobius"/>
    </source>
</evidence>
<keyword evidence="3 5" id="KW-1133">Transmembrane helix</keyword>
<gene>
    <name evidence="7" type="ORF">H6A31_07485</name>
</gene>
<feature type="transmembrane region" description="Helical" evidence="5">
    <location>
        <begin position="88"/>
        <end position="109"/>
    </location>
</feature>
<dbReference type="InterPro" id="IPR009908">
    <property type="entry name" value="Methylamine_util_MauE"/>
</dbReference>
<protein>
    <submittedName>
        <fullName evidence="7">DoxX family protein</fullName>
    </submittedName>
</protein>
<dbReference type="NCBIfam" id="NF045576">
    <property type="entry name" value="BT_3928_fam"/>
    <property type="match status" value="1"/>
</dbReference>
<dbReference type="Proteomes" id="UP000703295">
    <property type="component" value="Unassembled WGS sequence"/>
</dbReference>
<feature type="transmembrane region" description="Helical" evidence="5">
    <location>
        <begin position="129"/>
        <end position="146"/>
    </location>
</feature>
<feature type="transmembrane region" description="Helical" evidence="5">
    <location>
        <begin position="401"/>
        <end position="422"/>
    </location>
</feature>
<accession>A0ABS2EW77</accession>
<proteinExistence type="predicted"/>
<keyword evidence="4 5" id="KW-0472">Membrane</keyword>
<feature type="transmembrane region" description="Helical" evidence="5">
    <location>
        <begin position="158"/>
        <end position="178"/>
    </location>
</feature>
<sequence length="435" mass="50439">MENKYLHRVIVVWSNFCRFLLAVVFLFSGFVKANDPLGTVYKVQDYLEAWGFLGLSKGNVPYAVAMLFALLEFIIGIYLFFGIRRRVAPLLVLLVMSFMTPLTLWLAIANPISDCGCFGDVVVLTNWETFFKNIVLLVAAISVFRWKRYIFKLVTTKVDWLISLYSIVFIIFFTLFNLRYLPVFDFRPYHVGADIQKGMSIPEGEKPTVYETIFIYSKNGKEQEFTIDNFPTDSTWTFVDSKTRVKEKGYEPPIHDFSITSLETGEDLTEDILQSDQYTFLLVAPWLKQADDSGMDLINQVYDYSVEHGYRFLCLTASSEQDIMEWQENTGAEYPFALMDEITLKTMIRSNPGLMLLKKGVVLRKWSVSNLPDEYQLNAPLERLPFSTWSPETNVHKIVEVALWFLGPLLLFTIIDLIWLRIKARREKEKEKETL</sequence>
<feature type="transmembrane region" description="Helical" evidence="5">
    <location>
        <begin position="12"/>
        <end position="31"/>
    </location>
</feature>
<keyword evidence="2 5" id="KW-0812">Transmembrane</keyword>
<evidence type="ECO:0000256" key="3">
    <source>
        <dbReference type="ARBA" id="ARBA00022989"/>
    </source>
</evidence>
<dbReference type="EMBL" id="JACJJW010000016">
    <property type="protein sequence ID" value="MBM6758520.1"/>
    <property type="molecule type" value="Genomic_DNA"/>
</dbReference>
<evidence type="ECO:0000256" key="1">
    <source>
        <dbReference type="ARBA" id="ARBA00004141"/>
    </source>
</evidence>
<evidence type="ECO:0000313" key="8">
    <source>
        <dbReference type="Proteomes" id="UP000703295"/>
    </source>
</evidence>